<dbReference type="PROSITE" id="PS50846">
    <property type="entry name" value="HMA_2"/>
    <property type="match status" value="1"/>
</dbReference>
<feature type="domain" description="HMA" evidence="2">
    <location>
        <begin position="2"/>
        <end position="68"/>
    </location>
</feature>
<dbReference type="EMBL" id="CP023434">
    <property type="protein sequence ID" value="AXY26445.1"/>
    <property type="molecule type" value="Genomic_DNA"/>
</dbReference>
<dbReference type="CDD" id="cd00371">
    <property type="entry name" value="HMA"/>
    <property type="match status" value="1"/>
</dbReference>
<dbReference type="AlphaFoldDB" id="A0A347WMY8"/>
<dbReference type="KEGG" id="abae:CL176_10825"/>
<dbReference type="SUPFAM" id="SSF55008">
    <property type="entry name" value="HMA, heavy metal-associated domain"/>
    <property type="match status" value="1"/>
</dbReference>
<organism evidence="3 4">
    <name type="scientific">Suicoccus acidiformans</name>
    <dbReference type="NCBI Taxonomy" id="2036206"/>
    <lineage>
        <taxon>Bacteria</taxon>
        <taxon>Bacillati</taxon>
        <taxon>Bacillota</taxon>
        <taxon>Bacilli</taxon>
        <taxon>Lactobacillales</taxon>
        <taxon>Aerococcaceae</taxon>
        <taxon>Suicoccus</taxon>
    </lineage>
</organism>
<dbReference type="InterPro" id="IPR017969">
    <property type="entry name" value="Heavy-metal-associated_CS"/>
</dbReference>
<dbReference type="RefSeq" id="WP_118991302.1">
    <property type="nucleotide sequence ID" value="NZ_CP023434.1"/>
</dbReference>
<dbReference type="OrthoDB" id="9813965at2"/>
<dbReference type="GO" id="GO:0046872">
    <property type="term" value="F:metal ion binding"/>
    <property type="evidence" value="ECO:0007669"/>
    <property type="project" value="UniProtKB-KW"/>
</dbReference>
<dbReference type="Gene3D" id="3.30.70.100">
    <property type="match status" value="1"/>
</dbReference>
<keyword evidence="1" id="KW-0479">Metal-binding</keyword>
<dbReference type="InterPro" id="IPR036163">
    <property type="entry name" value="HMA_dom_sf"/>
</dbReference>
<dbReference type="Proteomes" id="UP000263232">
    <property type="component" value="Chromosome"/>
</dbReference>
<evidence type="ECO:0000313" key="3">
    <source>
        <dbReference type="EMBL" id="AXY26445.1"/>
    </source>
</evidence>
<sequence length="70" mass="7578">MQENTYYVHDMACGGCLNSVTQSLLAIDGVKDVQANLQTKAVTIQFTNQPVNLDILASQVADAGYSLTRE</sequence>
<protein>
    <submittedName>
        <fullName evidence="3">Cation-transporting ATPase</fullName>
    </submittedName>
</protein>
<gene>
    <name evidence="3" type="ORF">CL176_10825</name>
</gene>
<accession>A0A347WMY8</accession>
<proteinExistence type="predicted"/>
<keyword evidence="4" id="KW-1185">Reference proteome</keyword>
<evidence type="ECO:0000259" key="2">
    <source>
        <dbReference type="PROSITE" id="PS50846"/>
    </source>
</evidence>
<name>A0A347WMY8_9LACT</name>
<dbReference type="Pfam" id="PF00403">
    <property type="entry name" value="HMA"/>
    <property type="match status" value="1"/>
</dbReference>
<dbReference type="InterPro" id="IPR006121">
    <property type="entry name" value="HMA_dom"/>
</dbReference>
<evidence type="ECO:0000256" key="1">
    <source>
        <dbReference type="ARBA" id="ARBA00022723"/>
    </source>
</evidence>
<evidence type="ECO:0000313" key="4">
    <source>
        <dbReference type="Proteomes" id="UP000263232"/>
    </source>
</evidence>
<reference evidence="3 4" key="1">
    <citation type="submission" date="2017-09" db="EMBL/GenBank/DDBJ databases">
        <title>Complete genome sequence of Oxytococcus suis strain ZY16052.</title>
        <authorList>
            <person name="Li F."/>
        </authorList>
    </citation>
    <scope>NUCLEOTIDE SEQUENCE [LARGE SCALE GENOMIC DNA]</scope>
    <source>
        <strain evidence="3 4">ZY16052</strain>
    </source>
</reference>
<dbReference type="PROSITE" id="PS01047">
    <property type="entry name" value="HMA_1"/>
    <property type="match status" value="1"/>
</dbReference>